<sequence>MQTRRRAPKYQLALFFQCGSERLGKATAESEPGFSRIGIRRFHPYIAIARRQFGNQLANRTQAVAFRQIFQ</sequence>
<dbReference type="EMBL" id="MLJW01007575">
    <property type="protein sequence ID" value="OIQ65123.1"/>
    <property type="molecule type" value="Genomic_DNA"/>
</dbReference>
<gene>
    <name evidence="1" type="ORF">GALL_533220</name>
</gene>
<organism evidence="1">
    <name type="scientific">mine drainage metagenome</name>
    <dbReference type="NCBI Taxonomy" id="410659"/>
    <lineage>
        <taxon>unclassified sequences</taxon>
        <taxon>metagenomes</taxon>
        <taxon>ecological metagenomes</taxon>
    </lineage>
</organism>
<reference evidence="1" key="1">
    <citation type="submission" date="2016-10" db="EMBL/GenBank/DDBJ databases">
        <title>Sequence of Gallionella enrichment culture.</title>
        <authorList>
            <person name="Poehlein A."/>
            <person name="Muehling M."/>
            <person name="Daniel R."/>
        </authorList>
    </citation>
    <scope>NUCLEOTIDE SEQUENCE</scope>
</reference>
<comment type="caution">
    <text evidence="1">The sequence shown here is derived from an EMBL/GenBank/DDBJ whole genome shotgun (WGS) entry which is preliminary data.</text>
</comment>
<dbReference type="AlphaFoldDB" id="A0A1J5PIM0"/>
<name>A0A1J5PIM0_9ZZZZ</name>
<accession>A0A1J5PIM0</accession>
<proteinExistence type="predicted"/>
<protein>
    <submittedName>
        <fullName evidence="1">Uncharacterized protein</fullName>
    </submittedName>
</protein>
<evidence type="ECO:0000313" key="1">
    <source>
        <dbReference type="EMBL" id="OIQ65123.1"/>
    </source>
</evidence>